<accession>A0A4R5CF64</accession>
<dbReference type="Proteomes" id="UP000294513">
    <property type="component" value="Unassembled WGS sequence"/>
</dbReference>
<name>A0A4R5CF64_9ACTN</name>
<dbReference type="EMBL" id="SMKU01000002">
    <property type="protein sequence ID" value="TDD97649.1"/>
    <property type="molecule type" value="Genomic_DNA"/>
</dbReference>
<evidence type="ECO:0000313" key="2">
    <source>
        <dbReference type="Proteomes" id="UP000294513"/>
    </source>
</evidence>
<dbReference type="AlphaFoldDB" id="A0A4R5CF64"/>
<sequence length="115" mass="11426">MFTPATRDAVMDGTSIAALCTHASLHTADPGGTGASEVAGGSYARVAVTWAASSGGTKTLTAAVTLQIPAGTTFTHFGLWSAVSGGTFRGGELLSALQSYPTGGTFDLSISIPST</sequence>
<comment type="caution">
    <text evidence="1">The sequence shown here is derived from an EMBL/GenBank/DDBJ whole genome shotgun (WGS) entry which is preliminary data.</text>
</comment>
<dbReference type="OrthoDB" id="3433976at2"/>
<organism evidence="1 2">
    <name type="scientific">Actinomadura rubrisoli</name>
    <dbReference type="NCBI Taxonomy" id="2530368"/>
    <lineage>
        <taxon>Bacteria</taxon>
        <taxon>Bacillati</taxon>
        <taxon>Actinomycetota</taxon>
        <taxon>Actinomycetes</taxon>
        <taxon>Streptosporangiales</taxon>
        <taxon>Thermomonosporaceae</taxon>
        <taxon>Actinomadura</taxon>
    </lineage>
</organism>
<evidence type="ECO:0000313" key="1">
    <source>
        <dbReference type="EMBL" id="TDD97649.1"/>
    </source>
</evidence>
<dbReference type="RefSeq" id="WP_131888811.1">
    <property type="nucleotide sequence ID" value="NZ_SMKU01000002.1"/>
</dbReference>
<keyword evidence="2" id="KW-1185">Reference proteome</keyword>
<reference evidence="1 2" key="1">
    <citation type="submission" date="2019-03" db="EMBL/GenBank/DDBJ databases">
        <title>Draft genome sequences of novel Actinobacteria.</title>
        <authorList>
            <person name="Sahin N."/>
            <person name="Ay H."/>
            <person name="Saygin H."/>
        </authorList>
    </citation>
    <scope>NUCLEOTIDE SEQUENCE [LARGE SCALE GENOMIC DNA]</scope>
    <source>
        <strain evidence="1 2">H3C3</strain>
    </source>
</reference>
<protein>
    <submittedName>
        <fullName evidence="1">Uncharacterized protein</fullName>
    </submittedName>
</protein>
<dbReference type="Pfam" id="PF23140">
    <property type="entry name" value="Gp80"/>
    <property type="match status" value="1"/>
</dbReference>
<gene>
    <name evidence="1" type="ORF">E1298_01040</name>
</gene>
<dbReference type="InterPro" id="IPR056908">
    <property type="entry name" value="Gp80-like"/>
</dbReference>
<proteinExistence type="predicted"/>